<dbReference type="AlphaFoldDB" id="A0A4C1WX26"/>
<gene>
    <name evidence="1" type="ORF">EVAR_90224_1</name>
</gene>
<accession>A0A4C1WX26</accession>
<protein>
    <submittedName>
        <fullName evidence="1">Uncharacterized protein</fullName>
    </submittedName>
</protein>
<proteinExistence type="predicted"/>
<name>A0A4C1WX26_EUMVA</name>
<keyword evidence="2" id="KW-1185">Reference proteome</keyword>
<sequence>MRSEGIDRGLASENGLISFHEINYPPNLKYSARLRRRATLDLRLRLAWIGSWIGTCSAADGRRVRESFARRFDS</sequence>
<dbReference type="Proteomes" id="UP000299102">
    <property type="component" value="Unassembled WGS sequence"/>
</dbReference>
<evidence type="ECO:0000313" key="2">
    <source>
        <dbReference type="Proteomes" id="UP000299102"/>
    </source>
</evidence>
<organism evidence="1 2">
    <name type="scientific">Eumeta variegata</name>
    <name type="common">Bagworm moth</name>
    <name type="synonym">Eumeta japonica</name>
    <dbReference type="NCBI Taxonomy" id="151549"/>
    <lineage>
        <taxon>Eukaryota</taxon>
        <taxon>Metazoa</taxon>
        <taxon>Ecdysozoa</taxon>
        <taxon>Arthropoda</taxon>
        <taxon>Hexapoda</taxon>
        <taxon>Insecta</taxon>
        <taxon>Pterygota</taxon>
        <taxon>Neoptera</taxon>
        <taxon>Endopterygota</taxon>
        <taxon>Lepidoptera</taxon>
        <taxon>Glossata</taxon>
        <taxon>Ditrysia</taxon>
        <taxon>Tineoidea</taxon>
        <taxon>Psychidae</taxon>
        <taxon>Oiketicinae</taxon>
        <taxon>Eumeta</taxon>
    </lineage>
</organism>
<comment type="caution">
    <text evidence="1">The sequence shown here is derived from an EMBL/GenBank/DDBJ whole genome shotgun (WGS) entry which is preliminary data.</text>
</comment>
<dbReference type="EMBL" id="BGZK01000662">
    <property type="protein sequence ID" value="GBP55202.1"/>
    <property type="molecule type" value="Genomic_DNA"/>
</dbReference>
<evidence type="ECO:0000313" key="1">
    <source>
        <dbReference type="EMBL" id="GBP55202.1"/>
    </source>
</evidence>
<reference evidence="1 2" key="1">
    <citation type="journal article" date="2019" name="Commun. Biol.">
        <title>The bagworm genome reveals a unique fibroin gene that provides high tensile strength.</title>
        <authorList>
            <person name="Kono N."/>
            <person name="Nakamura H."/>
            <person name="Ohtoshi R."/>
            <person name="Tomita M."/>
            <person name="Numata K."/>
            <person name="Arakawa K."/>
        </authorList>
    </citation>
    <scope>NUCLEOTIDE SEQUENCE [LARGE SCALE GENOMIC DNA]</scope>
</reference>